<organism evidence="1 2">
    <name type="scientific">Natrialba hulunbeirensis JCM 10989</name>
    <dbReference type="NCBI Taxonomy" id="1227493"/>
    <lineage>
        <taxon>Archaea</taxon>
        <taxon>Methanobacteriati</taxon>
        <taxon>Methanobacteriota</taxon>
        <taxon>Stenosarchaea group</taxon>
        <taxon>Halobacteria</taxon>
        <taxon>Halobacteriales</taxon>
        <taxon>Natrialbaceae</taxon>
        <taxon>Natrialba</taxon>
    </lineage>
</organism>
<dbReference type="Proteomes" id="UP000011519">
    <property type="component" value="Unassembled WGS sequence"/>
</dbReference>
<comment type="caution">
    <text evidence="1">The sequence shown here is derived from an EMBL/GenBank/DDBJ whole genome shotgun (WGS) entry which is preliminary data.</text>
</comment>
<gene>
    <name evidence="1" type="ORF">C483_00265</name>
</gene>
<dbReference type="AlphaFoldDB" id="M0AFT6"/>
<accession>M0AFT6</accession>
<dbReference type="OrthoDB" id="183382at2157"/>
<evidence type="ECO:0000313" key="2">
    <source>
        <dbReference type="Proteomes" id="UP000011519"/>
    </source>
</evidence>
<dbReference type="RefSeq" id="WP_006651333.1">
    <property type="nucleotide sequence ID" value="NZ_AOIM01000002.1"/>
</dbReference>
<dbReference type="PATRIC" id="fig|1227493.4.peg.42"/>
<dbReference type="STRING" id="1227493.C483_00265"/>
<protein>
    <submittedName>
        <fullName evidence="1">Uncharacterized protein</fullName>
    </submittedName>
</protein>
<name>M0AFT6_9EURY</name>
<proteinExistence type="predicted"/>
<keyword evidence="2" id="KW-1185">Reference proteome</keyword>
<reference evidence="1 2" key="1">
    <citation type="journal article" date="2014" name="PLoS Genet.">
        <title>Phylogenetically driven sequencing of extremely halophilic archaea reveals strategies for static and dynamic osmo-response.</title>
        <authorList>
            <person name="Becker E.A."/>
            <person name="Seitzer P.M."/>
            <person name="Tritt A."/>
            <person name="Larsen D."/>
            <person name="Krusor M."/>
            <person name="Yao A.I."/>
            <person name="Wu D."/>
            <person name="Madern D."/>
            <person name="Eisen J.A."/>
            <person name="Darling A.E."/>
            <person name="Facciotti M.T."/>
        </authorList>
    </citation>
    <scope>NUCLEOTIDE SEQUENCE [LARGE SCALE GENOMIC DNA]</scope>
    <source>
        <strain evidence="1 2">JCM 10989</strain>
    </source>
</reference>
<evidence type="ECO:0000313" key="1">
    <source>
        <dbReference type="EMBL" id="ELY96213.1"/>
    </source>
</evidence>
<sequence>MGLRDHNQLAVSQKRFEIVQLGKPTAFLNFSSQMYDIESLEELRRSIGCEDLSSSDRSEGLETIDEWESNIQMREALQLAIRLQSSVRKLELTS</sequence>
<dbReference type="EMBL" id="AOIM01000002">
    <property type="protein sequence ID" value="ELY96213.1"/>
    <property type="molecule type" value="Genomic_DNA"/>
</dbReference>